<gene>
    <name evidence="2" type="ORF">MOO45_05010</name>
</gene>
<dbReference type="Gene3D" id="3.30.1330.30">
    <property type="match status" value="1"/>
</dbReference>
<dbReference type="InterPro" id="IPR004038">
    <property type="entry name" value="Ribosomal_eL8/eL30/eS12/Gad45"/>
</dbReference>
<dbReference type="InterPro" id="IPR029064">
    <property type="entry name" value="Ribosomal_eL30-like_sf"/>
</dbReference>
<name>A0ABY4P7A5_9LACO</name>
<dbReference type="SUPFAM" id="SSF55315">
    <property type="entry name" value="L30e-like"/>
    <property type="match status" value="1"/>
</dbReference>
<reference evidence="2" key="1">
    <citation type="journal article" date="2022" name="Int. J. Syst. Evol. Microbiol.">
        <title>Apilactobacillus apisilvae sp. nov., Nicolia spurrieriana gen. nov. sp. nov., Bombilactobacillus folatiphilus sp. nov. and Bombilactobacillus thymidiniphilus sp. nov., four new lactic acid bacterial isolates from stingless bees Tetragonula carbonaria and Austroplebeia australis.</title>
        <authorList>
            <person name="Oliphant S.A."/>
            <person name="Watson-Haigh N.S."/>
            <person name="Sumby K.M."/>
            <person name="Gardner J."/>
            <person name="Groom S."/>
            <person name="Jiranek V."/>
        </authorList>
    </citation>
    <scope>NUCLEOTIDE SEQUENCE</scope>
    <source>
        <strain evidence="2">SG4_D2</strain>
    </source>
</reference>
<dbReference type="RefSeq" id="WP_249513853.1">
    <property type="nucleotide sequence ID" value="NZ_CP093366.1"/>
</dbReference>
<accession>A0ABY4P7A5</accession>
<protein>
    <submittedName>
        <fullName evidence="2">Ribosomal L7Ae/L30e/S12e/Gadd45 family protein</fullName>
    </submittedName>
</protein>
<keyword evidence="3" id="KW-1185">Reference proteome</keyword>
<dbReference type="Proteomes" id="UP000831495">
    <property type="component" value="Chromosome"/>
</dbReference>
<organism evidence="2 3">
    <name type="scientific">Bombilactobacillus folatiphilus</name>
    <dbReference type="NCBI Taxonomy" id="2923362"/>
    <lineage>
        <taxon>Bacteria</taxon>
        <taxon>Bacillati</taxon>
        <taxon>Bacillota</taxon>
        <taxon>Bacilli</taxon>
        <taxon>Lactobacillales</taxon>
        <taxon>Lactobacillaceae</taxon>
        <taxon>Bombilactobacillus</taxon>
    </lineage>
</organism>
<dbReference type="Pfam" id="PF01248">
    <property type="entry name" value="Ribosomal_L7Ae"/>
    <property type="match status" value="1"/>
</dbReference>
<evidence type="ECO:0000313" key="2">
    <source>
        <dbReference type="EMBL" id="UQS81583.1"/>
    </source>
</evidence>
<evidence type="ECO:0000259" key="1">
    <source>
        <dbReference type="Pfam" id="PF01248"/>
    </source>
</evidence>
<dbReference type="EMBL" id="CP093366">
    <property type="protein sequence ID" value="UQS81583.1"/>
    <property type="molecule type" value="Genomic_DNA"/>
</dbReference>
<sequence>MSEQQILNFLGIAKRARQTISGQELVLKAIKSGRANFVFLASDTSANAQQVLIKALNKKSIPFDLSFSQIELSQAIGQATKSIAVTDKGFAQRFQELVQNN</sequence>
<evidence type="ECO:0000313" key="3">
    <source>
        <dbReference type="Proteomes" id="UP000831495"/>
    </source>
</evidence>
<proteinExistence type="predicted"/>
<feature type="domain" description="Ribosomal protein eL8/eL30/eS12/Gadd45" evidence="1">
    <location>
        <begin position="6"/>
        <end position="91"/>
    </location>
</feature>